<gene>
    <name evidence="2" type="ORF">JCGZ_11214</name>
</gene>
<dbReference type="EMBL" id="KK914500">
    <property type="protein sequence ID" value="KDP35053.1"/>
    <property type="molecule type" value="Genomic_DNA"/>
</dbReference>
<protein>
    <recommendedName>
        <fullName evidence="4">RNase H type-1 domain-containing protein</fullName>
    </recommendedName>
</protein>
<accession>A0A067KJ52</accession>
<sequence>MEMGQVWGRVSTWIMLVGMRFVMLHYFQEDVTGGAVVFEDGEGMFLQAVSSHSVGCKPLATAEALAFRSALLFIGAHYQSSGCIFVDCQVLFCALNSQTLDFSEFGIIVEDCKQLLVDRPDIQI</sequence>
<evidence type="ECO:0000313" key="2">
    <source>
        <dbReference type="EMBL" id="KDP35053.1"/>
    </source>
</evidence>
<evidence type="ECO:0000256" key="1">
    <source>
        <dbReference type="SAM" id="SignalP"/>
    </source>
</evidence>
<name>A0A067KJ52_JATCU</name>
<proteinExistence type="predicted"/>
<dbReference type="OrthoDB" id="10506649at2759"/>
<evidence type="ECO:0008006" key="4">
    <source>
        <dbReference type="Google" id="ProtNLM"/>
    </source>
</evidence>
<organism evidence="2 3">
    <name type="scientific">Jatropha curcas</name>
    <name type="common">Barbados nut</name>
    <dbReference type="NCBI Taxonomy" id="180498"/>
    <lineage>
        <taxon>Eukaryota</taxon>
        <taxon>Viridiplantae</taxon>
        <taxon>Streptophyta</taxon>
        <taxon>Embryophyta</taxon>
        <taxon>Tracheophyta</taxon>
        <taxon>Spermatophyta</taxon>
        <taxon>Magnoliopsida</taxon>
        <taxon>eudicotyledons</taxon>
        <taxon>Gunneridae</taxon>
        <taxon>Pentapetalae</taxon>
        <taxon>rosids</taxon>
        <taxon>fabids</taxon>
        <taxon>Malpighiales</taxon>
        <taxon>Euphorbiaceae</taxon>
        <taxon>Crotonoideae</taxon>
        <taxon>Jatropheae</taxon>
        <taxon>Jatropha</taxon>
    </lineage>
</organism>
<keyword evidence="3" id="KW-1185">Reference proteome</keyword>
<keyword evidence="1" id="KW-0732">Signal</keyword>
<dbReference type="Proteomes" id="UP000027138">
    <property type="component" value="Unassembled WGS sequence"/>
</dbReference>
<feature type="chain" id="PRO_5001639603" description="RNase H type-1 domain-containing protein" evidence="1">
    <location>
        <begin position="25"/>
        <end position="124"/>
    </location>
</feature>
<dbReference type="AlphaFoldDB" id="A0A067KJ52"/>
<reference evidence="2 3" key="1">
    <citation type="journal article" date="2014" name="PLoS ONE">
        <title>Global Analysis of Gene Expression Profiles in Physic Nut (Jatropha curcas L.) Seedlings Exposed to Salt Stress.</title>
        <authorList>
            <person name="Zhang L."/>
            <person name="Zhang C."/>
            <person name="Wu P."/>
            <person name="Chen Y."/>
            <person name="Li M."/>
            <person name="Jiang H."/>
            <person name="Wu G."/>
        </authorList>
    </citation>
    <scope>NUCLEOTIDE SEQUENCE [LARGE SCALE GENOMIC DNA]</scope>
    <source>
        <strain evidence="3">cv. GZQX0401</strain>
        <tissue evidence="2">Young leaves</tissue>
    </source>
</reference>
<feature type="signal peptide" evidence="1">
    <location>
        <begin position="1"/>
        <end position="24"/>
    </location>
</feature>
<evidence type="ECO:0000313" key="3">
    <source>
        <dbReference type="Proteomes" id="UP000027138"/>
    </source>
</evidence>